<comment type="caution">
    <text evidence="1">The sequence shown here is derived from an EMBL/GenBank/DDBJ whole genome shotgun (WGS) entry which is preliminary data.</text>
</comment>
<accession>A0ABT8TA70</accession>
<proteinExistence type="predicted"/>
<protein>
    <submittedName>
        <fullName evidence="1">Uncharacterized protein</fullName>
    </submittedName>
</protein>
<reference evidence="1 2" key="1">
    <citation type="submission" date="2023-06" db="EMBL/GenBank/DDBJ databases">
        <title>Campylobacter magnum sp. nov., isolated from cecal contents of domestic pigs (Sus scrofa domesticus).</title>
        <authorList>
            <person name="Papic B."/>
            <person name="Gruntar I."/>
        </authorList>
    </citation>
    <scope>NUCLEOTIDE SEQUENCE [LARGE SCALE GENOMIC DNA]</scope>
    <source>
        <strain evidence="2">34484-21</strain>
    </source>
</reference>
<dbReference type="Proteomes" id="UP001171111">
    <property type="component" value="Unassembled WGS sequence"/>
</dbReference>
<evidence type="ECO:0000313" key="1">
    <source>
        <dbReference type="EMBL" id="MDO2410140.1"/>
    </source>
</evidence>
<organism evidence="1 2">
    <name type="scientific">Campylobacter magnus</name>
    <dbReference type="NCBI Taxonomy" id="3026462"/>
    <lineage>
        <taxon>Bacteria</taxon>
        <taxon>Pseudomonadati</taxon>
        <taxon>Campylobacterota</taxon>
        <taxon>Epsilonproteobacteria</taxon>
        <taxon>Campylobacterales</taxon>
        <taxon>Campylobacteraceae</taxon>
        <taxon>Campylobacter</taxon>
    </lineage>
</organism>
<dbReference type="RefSeq" id="WP_302244942.1">
    <property type="nucleotide sequence ID" value="NZ_JAULJQ010000029.1"/>
</dbReference>
<name>A0ABT8TA70_9BACT</name>
<dbReference type="EMBL" id="JAULJQ010000029">
    <property type="protein sequence ID" value="MDO2410140.1"/>
    <property type="molecule type" value="Genomic_DNA"/>
</dbReference>
<gene>
    <name evidence="1" type="ORF">Q2362_08605</name>
</gene>
<sequence>ALFARLYSDKKDEIIAKIKEEKIAIFSVFSKEANQKYPKELKEHRKRGDIEFAVAFGRGKDESGEAVFATTFIAFAKSVSLPISPIAQRVACKYECGGKYICGINRFKIYDAFDESSEFYGIAKKCDIINFDKQCEINLALLKELIYLPDWIKDFAFTHAKALFYERLCDEIISANRQVIGSITGQTARSLWSDNYDVSLYFKKVLK</sequence>
<feature type="non-terminal residue" evidence="1">
    <location>
        <position position="1"/>
    </location>
</feature>
<keyword evidence="2" id="KW-1185">Reference proteome</keyword>
<evidence type="ECO:0000313" key="2">
    <source>
        <dbReference type="Proteomes" id="UP001171111"/>
    </source>
</evidence>